<keyword evidence="3 4" id="KW-0378">Hydrolase</keyword>
<dbReference type="Pfam" id="PF02358">
    <property type="entry name" value="Trehalose_PPase"/>
    <property type="match status" value="1"/>
</dbReference>
<dbReference type="UniPathway" id="UPA00299"/>
<dbReference type="InterPro" id="IPR006379">
    <property type="entry name" value="HAD-SF_hydro_IIB"/>
</dbReference>
<evidence type="ECO:0000256" key="1">
    <source>
        <dbReference type="ARBA" id="ARBA00005199"/>
    </source>
</evidence>
<evidence type="ECO:0000256" key="3">
    <source>
        <dbReference type="ARBA" id="ARBA00022801"/>
    </source>
</evidence>
<dbReference type="GeneID" id="37639116"/>
<gene>
    <name evidence="5" type="ORF">AArc1_2338</name>
</gene>
<dbReference type="InterPro" id="IPR044651">
    <property type="entry name" value="OTSB-like"/>
</dbReference>
<dbReference type="InterPro" id="IPR036412">
    <property type="entry name" value="HAD-like_sf"/>
</dbReference>
<proteinExistence type="inferred from homology"/>
<dbReference type="InterPro" id="IPR023214">
    <property type="entry name" value="HAD_sf"/>
</dbReference>
<comment type="catalytic activity">
    <reaction evidence="4">
        <text>alpha,alpha-trehalose 6-phosphate + H2O = alpha,alpha-trehalose + phosphate</text>
        <dbReference type="Rhea" id="RHEA:23420"/>
        <dbReference type="ChEBI" id="CHEBI:15377"/>
        <dbReference type="ChEBI" id="CHEBI:16551"/>
        <dbReference type="ChEBI" id="CHEBI:43474"/>
        <dbReference type="ChEBI" id="CHEBI:58429"/>
        <dbReference type="EC" id="3.1.3.12"/>
    </reaction>
</comment>
<comment type="similarity">
    <text evidence="2 4">Belongs to the trehalose phosphatase family.</text>
</comment>
<dbReference type="GO" id="GO:0046872">
    <property type="term" value="F:metal ion binding"/>
    <property type="evidence" value="ECO:0007669"/>
    <property type="project" value="UniProtKB-KW"/>
</dbReference>
<dbReference type="GO" id="GO:0005992">
    <property type="term" value="P:trehalose biosynthetic process"/>
    <property type="evidence" value="ECO:0007669"/>
    <property type="project" value="UniProtKB-UniPathway"/>
</dbReference>
<dbReference type="Proteomes" id="UP000258707">
    <property type="component" value="Chromosome"/>
</dbReference>
<dbReference type="Gene3D" id="3.40.50.1000">
    <property type="entry name" value="HAD superfamily/HAD-like"/>
    <property type="match status" value="1"/>
</dbReference>
<dbReference type="AlphaFoldDB" id="A0A346PGK8"/>
<evidence type="ECO:0000256" key="4">
    <source>
        <dbReference type="RuleBase" id="RU361117"/>
    </source>
</evidence>
<name>A0A346PGK8_9EURY</name>
<evidence type="ECO:0000256" key="2">
    <source>
        <dbReference type="ARBA" id="ARBA00008770"/>
    </source>
</evidence>
<keyword evidence="4" id="KW-0460">Magnesium</keyword>
<accession>A0A346PGK8</accession>
<dbReference type="PANTHER" id="PTHR43768">
    <property type="entry name" value="TREHALOSE 6-PHOSPHATE PHOSPHATASE"/>
    <property type="match status" value="1"/>
</dbReference>
<organism evidence="5 6">
    <name type="scientific">Natrarchaeobaculum sulfurireducens</name>
    <dbReference type="NCBI Taxonomy" id="2044521"/>
    <lineage>
        <taxon>Archaea</taxon>
        <taxon>Methanobacteriati</taxon>
        <taxon>Methanobacteriota</taxon>
        <taxon>Stenosarchaea group</taxon>
        <taxon>Halobacteria</taxon>
        <taxon>Halobacteriales</taxon>
        <taxon>Natrialbaceae</taxon>
        <taxon>Natrarchaeobaculum</taxon>
    </lineage>
</organism>
<sequence length="271" mass="28978">MNTSQTDPLPRPLEDDHPALKSTLEGGSHLLACLDFDGTLAPIVENPDEATPLTKAEQALEGLAADPAVTTAIVSGRALADVRGRIDTPSIYAGNHGLELARNGSLAVHPIARKRADRLDTVCAVLETVLEPVPNVRIENKRLTGTVHLRSVPAASRPVVRRTTREIVEWIAGDDLELSSGKCILEIGPSIQWGKGDAVELIAADLPRDTIPVYVGDDVTDESAFRAVEPEGIGVRVGTDRSTDASVQVRSPEDVTAFLRWLGSDGVDHLE</sequence>
<reference evidence="6" key="1">
    <citation type="submission" date="2017-10" db="EMBL/GenBank/DDBJ databases">
        <title>Phenotypic and genomic properties of facultatively anaerobic sulfur-reducing natronoarchaea from hypersaline soda lakes.</title>
        <authorList>
            <person name="Sorokin D.Y."/>
            <person name="Kublanov I.V."/>
            <person name="Roman P."/>
            <person name="Sinninghe Damste J.S."/>
            <person name="Golyshin P.N."/>
            <person name="Rojo D."/>
            <person name="Ciordia S."/>
            <person name="Mena Md.C."/>
            <person name="Ferrer M."/>
            <person name="Messina E."/>
            <person name="Smedile F."/>
            <person name="La Spada G."/>
            <person name="La Cono V."/>
            <person name="Yakimov M.M."/>
        </authorList>
    </citation>
    <scope>NUCLEOTIDE SEQUENCE [LARGE SCALE GENOMIC DNA]</scope>
    <source>
        <strain evidence="6">AArc1</strain>
    </source>
</reference>
<comment type="cofactor">
    <cofactor evidence="4">
        <name>Mg(2+)</name>
        <dbReference type="ChEBI" id="CHEBI:18420"/>
    </cofactor>
</comment>
<dbReference type="SUPFAM" id="SSF56784">
    <property type="entry name" value="HAD-like"/>
    <property type="match status" value="1"/>
</dbReference>
<dbReference type="NCBIfam" id="TIGR00685">
    <property type="entry name" value="T6PP"/>
    <property type="match status" value="1"/>
</dbReference>
<protein>
    <recommendedName>
        <fullName evidence="4">Trehalose 6-phosphate phosphatase</fullName>
        <ecNumber evidence="4">3.1.3.12</ecNumber>
    </recommendedName>
</protein>
<dbReference type="EMBL" id="CP024047">
    <property type="protein sequence ID" value="AXR78653.1"/>
    <property type="molecule type" value="Genomic_DNA"/>
</dbReference>
<dbReference type="NCBIfam" id="TIGR01484">
    <property type="entry name" value="HAD-SF-IIB"/>
    <property type="match status" value="1"/>
</dbReference>
<dbReference type="KEGG" id="nan:AArc1_2338"/>
<comment type="function">
    <text evidence="4">Removes the phosphate from trehalose 6-phosphate to produce free trehalose.</text>
</comment>
<dbReference type="RefSeq" id="WP_117364699.1">
    <property type="nucleotide sequence ID" value="NZ_CP024047.1"/>
</dbReference>
<dbReference type="PANTHER" id="PTHR43768:SF3">
    <property type="entry name" value="TREHALOSE 6-PHOSPHATE PHOSPHATASE"/>
    <property type="match status" value="1"/>
</dbReference>
<dbReference type="EC" id="3.1.3.12" evidence="4"/>
<keyword evidence="4" id="KW-0479">Metal-binding</keyword>
<comment type="pathway">
    <text evidence="1 4">Glycan biosynthesis; trehalose biosynthesis.</text>
</comment>
<dbReference type="Gene3D" id="3.30.70.1020">
    <property type="entry name" value="Trehalose-6-phosphate phosphatase related protein, domain 2"/>
    <property type="match status" value="1"/>
</dbReference>
<dbReference type="InterPro" id="IPR003337">
    <property type="entry name" value="Trehalose_PPase"/>
</dbReference>
<dbReference type="GO" id="GO:0004805">
    <property type="term" value="F:trehalose-phosphatase activity"/>
    <property type="evidence" value="ECO:0007669"/>
    <property type="project" value="UniProtKB-EC"/>
</dbReference>
<evidence type="ECO:0000313" key="5">
    <source>
        <dbReference type="EMBL" id="AXR78653.1"/>
    </source>
</evidence>
<evidence type="ECO:0000313" key="6">
    <source>
        <dbReference type="Proteomes" id="UP000258707"/>
    </source>
</evidence>